<keyword evidence="3" id="KW-1185">Reference proteome</keyword>
<protein>
    <submittedName>
        <fullName evidence="2">Uncharacterized protein</fullName>
    </submittedName>
</protein>
<dbReference type="OrthoDB" id="108137at2759"/>
<organism evidence="2 3">
    <name type="scientific">Phytophthora palmivora</name>
    <dbReference type="NCBI Taxonomy" id="4796"/>
    <lineage>
        <taxon>Eukaryota</taxon>
        <taxon>Sar</taxon>
        <taxon>Stramenopiles</taxon>
        <taxon>Oomycota</taxon>
        <taxon>Peronosporomycetes</taxon>
        <taxon>Peronosporales</taxon>
        <taxon>Peronosporaceae</taxon>
        <taxon>Phytophthora</taxon>
    </lineage>
</organism>
<feature type="region of interest" description="Disordered" evidence="1">
    <location>
        <begin position="240"/>
        <end position="264"/>
    </location>
</feature>
<dbReference type="AlphaFoldDB" id="A0A2P4YDJ4"/>
<evidence type="ECO:0000313" key="2">
    <source>
        <dbReference type="EMBL" id="POM75875.1"/>
    </source>
</evidence>
<dbReference type="Proteomes" id="UP000237271">
    <property type="component" value="Unassembled WGS sequence"/>
</dbReference>
<accession>A0A2P4YDJ4</accession>
<sequence length="341" mass="37687">MGNTWSSSSFMTSSSPTPTYLHIKDVLALCEDGDLLLAREKLADSALRVGVEFVVARDIQRMQRGQFPLQRLTSLPRTWSQVVQLVSIVTGFHLLCLSTMQSCELLLRYEGILYVVSVGANGLQFVPFQERVATKLPHLHDQYAIRRLRHDIRSDVLSSDLRELAIQIASKAPVSWCTLLPTTGLKISPISPLQHSVDREEVLSAFKELPPLFQRLLKRMLEGVKLEAISLLSDKKQSTTENAEALSTNSPQLDPMNSKREDDTSTALHVALETLGDAEVTARLSAAFVAAVYEHIFLLDPIPADSGSLLPEAFKSSNNENNPLICKLAAALGCELRIKLT</sequence>
<dbReference type="EMBL" id="NCKW01003621">
    <property type="protein sequence ID" value="POM75875.1"/>
    <property type="molecule type" value="Genomic_DNA"/>
</dbReference>
<reference evidence="2 3" key="1">
    <citation type="journal article" date="2017" name="Genome Biol. Evol.">
        <title>Phytophthora megakarya and P. palmivora, closely related causal agents of cacao black pod rot, underwent increases in genome sizes and gene numbers by different mechanisms.</title>
        <authorList>
            <person name="Ali S.S."/>
            <person name="Shao J."/>
            <person name="Lary D.J."/>
            <person name="Kronmiller B."/>
            <person name="Shen D."/>
            <person name="Strem M.D."/>
            <person name="Amoako-Attah I."/>
            <person name="Akrofi A.Y."/>
            <person name="Begoude B.A."/>
            <person name="Ten Hoopen G.M."/>
            <person name="Coulibaly K."/>
            <person name="Kebe B.I."/>
            <person name="Melnick R.L."/>
            <person name="Guiltinan M.J."/>
            <person name="Tyler B.M."/>
            <person name="Meinhardt L.W."/>
            <person name="Bailey B.A."/>
        </authorList>
    </citation>
    <scope>NUCLEOTIDE SEQUENCE [LARGE SCALE GENOMIC DNA]</scope>
    <source>
        <strain evidence="3">sbr112.9</strain>
    </source>
</reference>
<feature type="compositionally biased region" description="Polar residues" evidence="1">
    <location>
        <begin position="240"/>
        <end position="252"/>
    </location>
</feature>
<evidence type="ECO:0000313" key="3">
    <source>
        <dbReference type="Proteomes" id="UP000237271"/>
    </source>
</evidence>
<evidence type="ECO:0000256" key="1">
    <source>
        <dbReference type="SAM" id="MobiDB-lite"/>
    </source>
</evidence>
<comment type="caution">
    <text evidence="2">The sequence shown here is derived from an EMBL/GenBank/DDBJ whole genome shotgun (WGS) entry which is preliminary data.</text>
</comment>
<gene>
    <name evidence="2" type="ORF">PHPALM_6960</name>
</gene>
<name>A0A2P4YDJ4_9STRA</name>
<proteinExistence type="predicted"/>